<dbReference type="InterPro" id="IPR000801">
    <property type="entry name" value="Esterase-like"/>
</dbReference>
<comment type="caution">
    <text evidence="1">The sequence shown here is derived from an EMBL/GenBank/DDBJ whole genome shotgun (WGS) entry which is preliminary data.</text>
</comment>
<dbReference type="InterPro" id="IPR050583">
    <property type="entry name" value="Mycobacterial_A85_antigen"/>
</dbReference>
<evidence type="ECO:0000313" key="1">
    <source>
        <dbReference type="EMBL" id="PXX81474.1"/>
    </source>
</evidence>
<protein>
    <submittedName>
        <fullName evidence="1">S-formylglutathione hydrolase FrmB</fullName>
    </submittedName>
</protein>
<dbReference type="Pfam" id="PF00756">
    <property type="entry name" value="Esterase"/>
    <property type="match status" value="1"/>
</dbReference>
<dbReference type="GO" id="GO:0016747">
    <property type="term" value="F:acyltransferase activity, transferring groups other than amino-acyl groups"/>
    <property type="evidence" value="ECO:0007669"/>
    <property type="project" value="TreeGrafter"/>
</dbReference>
<dbReference type="STRING" id="1034346.GCA_000313565_00078"/>
<dbReference type="PANTHER" id="PTHR48098">
    <property type="entry name" value="ENTEROCHELIN ESTERASE-RELATED"/>
    <property type="match status" value="1"/>
</dbReference>
<reference evidence="1 2" key="1">
    <citation type="submission" date="2018-05" db="EMBL/GenBank/DDBJ databases">
        <title>Genomic Encyclopedia of Type Strains, Phase IV (KMG-IV): sequencing the most valuable type-strain genomes for metagenomic binning, comparative biology and taxonomic classification.</title>
        <authorList>
            <person name="Goeker M."/>
        </authorList>
    </citation>
    <scope>NUCLEOTIDE SEQUENCE [LARGE SCALE GENOMIC DNA]</scope>
    <source>
        <strain evidence="1 2">JC118</strain>
    </source>
</reference>
<keyword evidence="1" id="KW-0378">Hydrolase</keyword>
<dbReference type="PANTHER" id="PTHR48098:SF1">
    <property type="entry name" value="DIACYLGLYCEROL ACYLTRANSFERASE_MYCOLYLTRANSFERASE AG85A"/>
    <property type="match status" value="1"/>
</dbReference>
<accession>A0A318KUA3</accession>
<name>A0A318KUA3_9FIRM</name>
<gene>
    <name evidence="1" type="ORF">DES51_10179</name>
</gene>
<organism evidence="1 2">
    <name type="scientific">Dielma fastidiosa</name>
    <dbReference type="NCBI Taxonomy" id="1034346"/>
    <lineage>
        <taxon>Bacteria</taxon>
        <taxon>Bacillati</taxon>
        <taxon>Bacillota</taxon>
        <taxon>Erysipelotrichia</taxon>
        <taxon>Erysipelotrichales</taxon>
        <taxon>Erysipelotrichaceae</taxon>
        <taxon>Dielma</taxon>
    </lineage>
</organism>
<dbReference type="OrthoDB" id="9803578at2"/>
<dbReference type="Proteomes" id="UP000247612">
    <property type="component" value="Unassembled WGS sequence"/>
</dbReference>
<dbReference type="AlphaFoldDB" id="A0A318KUA3"/>
<sequence>MILSQFNVPSASLKADISVYVLLPDCITADMDTLYLLHGAMEKPSVLLSKSTLSELADHYQTAVILPAMGNGFYVDAAHEFLCNELVKYIQKEYALSLNREHTLIGGNSMGGYGALYNGMKRPDIFGAVFSLSGALDLSYGITFVRYLDAKLPDYLNKPKAQLISEYDLVPLLSNQAKQQYYLSCGKDDFLIDINRKFVSILNQNNIAYTYVEEAGNHDWDYWRKALVNVFEWNRLRERYVNSI</sequence>
<dbReference type="EMBL" id="QJKH01000001">
    <property type="protein sequence ID" value="PXX81474.1"/>
    <property type="molecule type" value="Genomic_DNA"/>
</dbReference>
<dbReference type="SUPFAM" id="SSF53474">
    <property type="entry name" value="alpha/beta-Hydrolases"/>
    <property type="match status" value="1"/>
</dbReference>
<proteinExistence type="predicted"/>
<keyword evidence="2" id="KW-1185">Reference proteome</keyword>
<dbReference type="InterPro" id="IPR029058">
    <property type="entry name" value="AB_hydrolase_fold"/>
</dbReference>
<dbReference type="Gene3D" id="3.40.50.1820">
    <property type="entry name" value="alpha/beta hydrolase"/>
    <property type="match status" value="1"/>
</dbReference>
<evidence type="ECO:0000313" key="2">
    <source>
        <dbReference type="Proteomes" id="UP000247612"/>
    </source>
</evidence>
<dbReference type="GO" id="GO:0016787">
    <property type="term" value="F:hydrolase activity"/>
    <property type="evidence" value="ECO:0007669"/>
    <property type="project" value="UniProtKB-KW"/>
</dbReference>